<dbReference type="GO" id="GO:0009396">
    <property type="term" value="P:folic acid-containing compound biosynthetic process"/>
    <property type="evidence" value="ECO:0007669"/>
    <property type="project" value="TreeGrafter"/>
</dbReference>
<sequence length="246" mass="28913">MKKTNPSYPTDLSFFFFFFKEKKKKNQILRAKTAIVLLQKSKNMNQSLRSMKNVLRKEMRILLNQIPSEVIEYESSIVTEKLINSKEYLTSNHISVYISMPKAEISTKHIIKDIFEREKICYVPRWNNDEMEMVKLNSYKDYLSLPVNRWNIPEPGHDEVRDIANELDLIIMPGLAFDHQGNRLGHGKGYYDKYLTKCQQIYQNESIPKTIALALDSQILKDRSIPISQYDQKPDLIISYNNIIQK</sequence>
<keyword evidence="6" id="KW-0460">Magnesium</keyword>
<dbReference type="InterPro" id="IPR037171">
    <property type="entry name" value="NagB/RpiA_transferase-like"/>
</dbReference>
<gene>
    <name evidence="8" type="ORF">RclHR1_09950007</name>
</gene>
<evidence type="ECO:0000256" key="7">
    <source>
        <dbReference type="SAM" id="Coils"/>
    </source>
</evidence>
<dbReference type="GO" id="GO:0030272">
    <property type="term" value="F:5-formyltetrahydrofolate cyclo-ligase activity"/>
    <property type="evidence" value="ECO:0007669"/>
    <property type="project" value="UniProtKB-EC"/>
</dbReference>
<evidence type="ECO:0000256" key="4">
    <source>
        <dbReference type="ARBA" id="ARBA00036539"/>
    </source>
</evidence>
<dbReference type="PANTHER" id="PTHR23407">
    <property type="entry name" value="ATPASE INHIBITOR/5-FORMYLTETRAHYDROFOLATE CYCLO-LIGASE"/>
    <property type="match status" value="1"/>
</dbReference>
<dbReference type="AlphaFoldDB" id="A0A2Z6SBU1"/>
<evidence type="ECO:0000256" key="2">
    <source>
        <dbReference type="ARBA" id="ARBA00022741"/>
    </source>
</evidence>
<evidence type="ECO:0000313" key="9">
    <source>
        <dbReference type="Proteomes" id="UP000247702"/>
    </source>
</evidence>
<dbReference type="GO" id="GO:0035999">
    <property type="term" value="P:tetrahydrofolate interconversion"/>
    <property type="evidence" value="ECO:0007669"/>
    <property type="project" value="TreeGrafter"/>
</dbReference>
<dbReference type="SUPFAM" id="SSF100950">
    <property type="entry name" value="NagB/RpiA/CoA transferase-like"/>
    <property type="match status" value="1"/>
</dbReference>
<reference evidence="8 9" key="1">
    <citation type="submission" date="2017-11" db="EMBL/GenBank/DDBJ databases">
        <title>The genome of Rhizophagus clarus HR1 reveals common genetic basis of auxotrophy among arbuscular mycorrhizal fungi.</title>
        <authorList>
            <person name="Kobayashi Y."/>
        </authorList>
    </citation>
    <scope>NUCLEOTIDE SEQUENCE [LARGE SCALE GENOMIC DNA]</scope>
    <source>
        <strain evidence="8 9">HR1</strain>
    </source>
</reference>
<keyword evidence="2 6" id="KW-0547">Nucleotide-binding</keyword>
<accession>A0A2Z6SBU1</accession>
<evidence type="ECO:0000256" key="5">
    <source>
        <dbReference type="ARBA" id="ARBA00038966"/>
    </source>
</evidence>
<name>A0A2Z6SBU1_9GLOM</name>
<dbReference type="GO" id="GO:0005524">
    <property type="term" value="F:ATP binding"/>
    <property type="evidence" value="ECO:0007669"/>
    <property type="project" value="UniProtKB-KW"/>
</dbReference>
<protein>
    <recommendedName>
        <fullName evidence="5 6">5-formyltetrahydrofolate cyclo-ligase</fullName>
        <ecNumber evidence="5 6">6.3.3.2</ecNumber>
    </recommendedName>
</protein>
<comment type="catalytic activity">
    <reaction evidence="4 6">
        <text>(6S)-5-formyl-5,6,7,8-tetrahydrofolate + ATP = (6R)-5,10-methenyltetrahydrofolate + ADP + phosphate</text>
        <dbReference type="Rhea" id="RHEA:10488"/>
        <dbReference type="ChEBI" id="CHEBI:30616"/>
        <dbReference type="ChEBI" id="CHEBI:43474"/>
        <dbReference type="ChEBI" id="CHEBI:57455"/>
        <dbReference type="ChEBI" id="CHEBI:57457"/>
        <dbReference type="ChEBI" id="CHEBI:456216"/>
        <dbReference type="EC" id="6.3.3.2"/>
    </reaction>
</comment>
<proteinExistence type="inferred from homology"/>
<dbReference type="FunFam" id="3.40.50.10420:FF:000007">
    <property type="entry name" value="5-formyltetrahydrofolate cyclo-ligase"/>
    <property type="match status" value="1"/>
</dbReference>
<dbReference type="EMBL" id="BEXD01004420">
    <property type="protein sequence ID" value="GBC10843.1"/>
    <property type="molecule type" value="Genomic_DNA"/>
</dbReference>
<comment type="caution">
    <text evidence="8">The sequence shown here is derived from an EMBL/GenBank/DDBJ whole genome shotgun (WGS) entry which is preliminary data.</text>
</comment>
<comment type="similarity">
    <text evidence="1 6">Belongs to the 5-formyltetrahydrofolate cyclo-ligase family.</text>
</comment>
<evidence type="ECO:0000256" key="6">
    <source>
        <dbReference type="RuleBase" id="RU361279"/>
    </source>
</evidence>
<dbReference type="GO" id="GO:0046872">
    <property type="term" value="F:metal ion binding"/>
    <property type="evidence" value="ECO:0007669"/>
    <property type="project" value="UniProtKB-KW"/>
</dbReference>
<dbReference type="Proteomes" id="UP000247702">
    <property type="component" value="Unassembled WGS sequence"/>
</dbReference>
<evidence type="ECO:0000256" key="3">
    <source>
        <dbReference type="ARBA" id="ARBA00022840"/>
    </source>
</evidence>
<dbReference type="InterPro" id="IPR024185">
    <property type="entry name" value="FTHF_cligase-like_sf"/>
</dbReference>
<keyword evidence="7" id="KW-0175">Coiled coil</keyword>
<dbReference type="EC" id="6.3.3.2" evidence="5 6"/>
<dbReference type="Gene3D" id="3.40.50.10420">
    <property type="entry name" value="NagB/RpiA/CoA transferase-like"/>
    <property type="match status" value="1"/>
</dbReference>
<keyword evidence="3 6" id="KW-0067">ATP-binding</keyword>
<evidence type="ECO:0000313" key="8">
    <source>
        <dbReference type="EMBL" id="GBC10843.1"/>
    </source>
</evidence>
<dbReference type="STRING" id="94130.A0A2Z6SBU1"/>
<organism evidence="8 9">
    <name type="scientific">Rhizophagus clarus</name>
    <dbReference type="NCBI Taxonomy" id="94130"/>
    <lineage>
        <taxon>Eukaryota</taxon>
        <taxon>Fungi</taxon>
        <taxon>Fungi incertae sedis</taxon>
        <taxon>Mucoromycota</taxon>
        <taxon>Glomeromycotina</taxon>
        <taxon>Glomeromycetes</taxon>
        <taxon>Glomerales</taxon>
        <taxon>Glomeraceae</taxon>
        <taxon>Rhizophagus</taxon>
    </lineage>
</organism>
<dbReference type="Pfam" id="PF01812">
    <property type="entry name" value="5-FTHF_cyc-lig"/>
    <property type="match status" value="1"/>
</dbReference>
<feature type="coiled-coil region" evidence="7">
    <location>
        <begin position="38"/>
        <end position="65"/>
    </location>
</feature>
<evidence type="ECO:0000256" key="1">
    <source>
        <dbReference type="ARBA" id="ARBA00010638"/>
    </source>
</evidence>
<keyword evidence="9" id="KW-1185">Reference proteome</keyword>
<comment type="cofactor">
    <cofactor evidence="6">
        <name>Mg(2+)</name>
        <dbReference type="ChEBI" id="CHEBI:18420"/>
    </cofactor>
</comment>
<keyword evidence="6" id="KW-0479">Metal-binding</keyword>
<dbReference type="GO" id="GO:0005739">
    <property type="term" value="C:mitochondrion"/>
    <property type="evidence" value="ECO:0007669"/>
    <property type="project" value="TreeGrafter"/>
</dbReference>
<dbReference type="InterPro" id="IPR002698">
    <property type="entry name" value="FTHF_cligase"/>
</dbReference>
<dbReference type="PANTHER" id="PTHR23407:SF1">
    <property type="entry name" value="5-FORMYLTETRAHYDROFOLATE CYCLO-LIGASE"/>
    <property type="match status" value="1"/>
</dbReference>
<dbReference type="NCBIfam" id="TIGR02727">
    <property type="entry name" value="MTHFS_bact"/>
    <property type="match status" value="1"/>
</dbReference>